<dbReference type="EMBL" id="BCWF01000016">
    <property type="protein sequence ID" value="GAT22716.1"/>
    <property type="molecule type" value="Genomic_DNA"/>
</dbReference>
<sequence>MGESILDSSPASTLERRPESAKHKSPSEPAKIGPIASIPCILSVKGPMPVSAHFLALLGLPAFTSWASSIPLLTDVGGVTKLGLSISLSSDLDFFSVSRQPGS</sequence>
<accession>A0A146F9V3</accession>
<dbReference type="AlphaFoldDB" id="A0A146F9V3"/>
<evidence type="ECO:0000256" key="1">
    <source>
        <dbReference type="SAM" id="MobiDB-lite"/>
    </source>
</evidence>
<gene>
    <name evidence="2" type="ORF">RIB2604_01601310</name>
</gene>
<protein>
    <submittedName>
        <fullName evidence="2">SAGA complex subunit</fullName>
    </submittedName>
</protein>
<name>A0A146F9V3_ASPKA</name>
<reference evidence="3" key="2">
    <citation type="submission" date="2016-02" db="EMBL/GenBank/DDBJ databases">
        <title>Genome sequencing of Aspergillus luchuensis NBRC 4314.</title>
        <authorList>
            <person name="Yamada O."/>
        </authorList>
    </citation>
    <scope>NUCLEOTIDE SEQUENCE [LARGE SCALE GENOMIC DNA]</scope>
    <source>
        <strain evidence="3">RIB 2604</strain>
    </source>
</reference>
<organism evidence="2 3">
    <name type="scientific">Aspergillus kawachii</name>
    <name type="common">White koji mold</name>
    <name type="synonym">Aspergillus awamori var. kawachi</name>
    <dbReference type="NCBI Taxonomy" id="1069201"/>
    <lineage>
        <taxon>Eukaryota</taxon>
        <taxon>Fungi</taxon>
        <taxon>Dikarya</taxon>
        <taxon>Ascomycota</taxon>
        <taxon>Pezizomycotina</taxon>
        <taxon>Eurotiomycetes</taxon>
        <taxon>Eurotiomycetidae</taxon>
        <taxon>Eurotiales</taxon>
        <taxon>Aspergillaceae</taxon>
        <taxon>Aspergillus</taxon>
        <taxon>Aspergillus subgen. Circumdati</taxon>
    </lineage>
</organism>
<feature type="compositionally biased region" description="Basic and acidic residues" evidence="1">
    <location>
        <begin position="14"/>
        <end position="26"/>
    </location>
</feature>
<proteinExistence type="predicted"/>
<reference evidence="2 3" key="1">
    <citation type="journal article" date="2016" name="DNA Res.">
        <title>Genome sequence of Aspergillus luchuensis NBRC 4314.</title>
        <authorList>
            <person name="Yamada O."/>
            <person name="Machida M."/>
            <person name="Hosoyama A."/>
            <person name="Goto M."/>
            <person name="Takahashi T."/>
            <person name="Futagami T."/>
            <person name="Yamagata Y."/>
            <person name="Takeuchi M."/>
            <person name="Kobayashi T."/>
            <person name="Koike H."/>
            <person name="Abe K."/>
            <person name="Asai K."/>
            <person name="Arita M."/>
            <person name="Fujita N."/>
            <person name="Fukuda K."/>
            <person name="Higa K."/>
            <person name="Horikawa H."/>
            <person name="Ishikawa T."/>
            <person name="Jinno K."/>
            <person name="Kato Y."/>
            <person name="Kirimura K."/>
            <person name="Mizutani O."/>
            <person name="Nakasone K."/>
            <person name="Sano M."/>
            <person name="Shiraishi Y."/>
            <person name="Tsukahara M."/>
            <person name="Gomi K."/>
        </authorList>
    </citation>
    <scope>NUCLEOTIDE SEQUENCE [LARGE SCALE GENOMIC DNA]</scope>
    <source>
        <strain evidence="2 3">RIB 2604</strain>
    </source>
</reference>
<evidence type="ECO:0000313" key="3">
    <source>
        <dbReference type="Proteomes" id="UP000075230"/>
    </source>
</evidence>
<feature type="compositionally biased region" description="Polar residues" evidence="1">
    <location>
        <begin position="1"/>
        <end position="12"/>
    </location>
</feature>
<evidence type="ECO:0000313" key="2">
    <source>
        <dbReference type="EMBL" id="GAT22716.1"/>
    </source>
</evidence>
<dbReference type="Proteomes" id="UP000075230">
    <property type="component" value="Unassembled WGS sequence"/>
</dbReference>
<feature type="region of interest" description="Disordered" evidence="1">
    <location>
        <begin position="1"/>
        <end position="33"/>
    </location>
</feature>
<comment type="caution">
    <text evidence="2">The sequence shown here is derived from an EMBL/GenBank/DDBJ whole genome shotgun (WGS) entry which is preliminary data.</text>
</comment>